<accession>A0A8S1DXG5</accession>
<keyword evidence="3" id="KW-1185">Reference proteome</keyword>
<protein>
    <submittedName>
        <fullName evidence="2">Uncharacterized protein</fullName>
    </submittedName>
</protein>
<evidence type="ECO:0000256" key="1">
    <source>
        <dbReference type="SAM" id="MobiDB-lite"/>
    </source>
</evidence>
<dbReference type="AlphaFoldDB" id="A0A8S1DXG5"/>
<feature type="region of interest" description="Disordered" evidence="1">
    <location>
        <begin position="23"/>
        <end position="56"/>
    </location>
</feature>
<evidence type="ECO:0000313" key="3">
    <source>
        <dbReference type="Proteomes" id="UP000494165"/>
    </source>
</evidence>
<evidence type="ECO:0000313" key="2">
    <source>
        <dbReference type="EMBL" id="CAB3386651.1"/>
    </source>
</evidence>
<feature type="region of interest" description="Disordered" evidence="1">
    <location>
        <begin position="70"/>
        <end position="97"/>
    </location>
</feature>
<organism evidence="2 3">
    <name type="scientific">Cloeon dipterum</name>
    <dbReference type="NCBI Taxonomy" id="197152"/>
    <lineage>
        <taxon>Eukaryota</taxon>
        <taxon>Metazoa</taxon>
        <taxon>Ecdysozoa</taxon>
        <taxon>Arthropoda</taxon>
        <taxon>Hexapoda</taxon>
        <taxon>Insecta</taxon>
        <taxon>Pterygota</taxon>
        <taxon>Palaeoptera</taxon>
        <taxon>Ephemeroptera</taxon>
        <taxon>Pisciforma</taxon>
        <taxon>Baetidae</taxon>
        <taxon>Cloeon</taxon>
    </lineage>
</organism>
<proteinExistence type="predicted"/>
<gene>
    <name evidence="2" type="ORF">CLODIP_2_CD06257</name>
</gene>
<feature type="compositionally biased region" description="Basic and acidic residues" evidence="1">
    <location>
        <begin position="86"/>
        <end position="97"/>
    </location>
</feature>
<sequence>MEVQKRRIGEEAFYDLKISSRSGQHHGVLWHPKADDDDDDDDELSPDSSLRLSSAYEVAELEEKCDRLAPDTEDSLLDEIAEQALESERQVDKGLVHGLEESLRDSNLILPHKNNP</sequence>
<feature type="compositionally biased region" description="Acidic residues" evidence="1">
    <location>
        <begin position="71"/>
        <end position="81"/>
    </location>
</feature>
<comment type="caution">
    <text evidence="2">The sequence shown here is derived from an EMBL/GenBank/DDBJ whole genome shotgun (WGS) entry which is preliminary data.</text>
</comment>
<reference evidence="2 3" key="1">
    <citation type="submission" date="2020-04" db="EMBL/GenBank/DDBJ databases">
        <authorList>
            <person name="Alioto T."/>
            <person name="Alioto T."/>
            <person name="Gomez Garrido J."/>
        </authorList>
    </citation>
    <scope>NUCLEOTIDE SEQUENCE [LARGE SCALE GENOMIC DNA]</scope>
</reference>
<feature type="compositionally biased region" description="Acidic residues" evidence="1">
    <location>
        <begin position="35"/>
        <end position="45"/>
    </location>
</feature>
<name>A0A8S1DXG5_9INSE</name>
<dbReference type="Proteomes" id="UP000494165">
    <property type="component" value="Unassembled WGS sequence"/>
</dbReference>
<dbReference type="EMBL" id="CADEPI010000499">
    <property type="protein sequence ID" value="CAB3386651.1"/>
    <property type="molecule type" value="Genomic_DNA"/>
</dbReference>